<reference evidence="1" key="2">
    <citation type="submission" date="2020-09" db="EMBL/GenBank/DDBJ databases">
        <authorList>
            <person name="Sun Q."/>
            <person name="Zhou Y."/>
        </authorList>
    </citation>
    <scope>NUCLEOTIDE SEQUENCE</scope>
    <source>
        <strain evidence="1">CGMCC 1.15454</strain>
    </source>
</reference>
<proteinExistence type="predicted"/>
<name>A0A9W5TWE1_9BACI</name>
<dbReference type="Pfam" id="PF11731">
    <property type="entry name" value="Cdd1"/>
    <property type="match status" value="1"/>
</dbReference>
<accession>A0A9W5TWE1</accession>
<organism evidence="1 2">
    <name type="scientific">Lentibacillus populi</name>
    <dbReference type="NCBI Taxonomy" id="1827502"/>
    <lineage>
        <taxon>Bacteria</taxon>
        <taxon>Bacillati</taxon>
        <taxon>Bacillota</taxon>
        <taxon>Bacilli</taxon>
        <taxon>Bacillales</taxon>
        <taxon>Bacillaceae</taxon>
        <taxon>Lentibacillus</taxon>
    </lineage>
</organism>
<gene>
    <name evidence="1" type="ORF">GCM10011409_09840</name>
</gene>
<evidence type="ECO:0000313" key="2">
    <source>
        <dbReference type="Proteomes" id="UP000621492"/>
    </source>
</evidence>
<keyword evidence="2" id="KW-1185">Reference proteome</keyword>
<reference evidence="1" key="1">
    <citation type="journal article" date="2014" name="Int. J. Syst. Evol. Microbiol.">
        <title>Complete genome sequence of Corynebacterium casei LMG S-19264T (=DSM 44701T), isolated from a smear-ripened cheese.</title>
        <authorList>
            <consortium name="US DOE Joint Genome Institute (JGI-PGF)"/>
            <person name="Walter F."/>
            <person name="Albersmeier A."/>
            <person name="Kalinowski J."/>
            <person name="Ruckert C."/>
        </authorList>
    </citation>
    <scope>NUCLEOTIDE SEQUENCE</scope>
    <source>
        <strain evidence="1">CGMCC 1.15454</strain>
    </source>
</reference>
<protein>
    <submittedName>
        <fullName evidence="1">Uncharacterized protein</fullName>
    </submittedName>
</protein>
<comment type="caution">
    <text evidence="1">The sequence shown here is derived from an EMBL/GenBank/DDBJ whole genome shotgun (WGS) entry which is preliminary data.</text>
</comment>
<sequence length="92" mass="10282">MSTNPKLPLTRDEKARLQKAKIKISEIHSLSTNQLAQILNISEDRSLVVKALAEFQTVPSIGHKLAEKLVNVLKIYSLQEIKDKNGAILFDS</sequence>
<dbReference type="Proteomes" id="UP000621492">
    <property type="component" value="Unassembled WGS sequence"/>
</dbReference>
<evidence type="ECO:0000313" key="1">
    <source>
        <dbReference type="EMBL" id="GGB34393.1"/>
    </source>
</evidence>
<dbReference type="AlphaFoldDB" id="A0A9W5TWE1"/>
<dbReference type="EMBL" id="BMJD01000004">
    <property type="protein sequence ID" value="GGB34393.1"/>
    <property type="molecule type" value="Genomic_DNA"/>
</dbReference>
<dbReference type="InterPro" id="IPR021725">
    <property type="entry name" value="Cdd1"/>
</dbReference>